<name>A0A5Q2TLK7_9BACI</name>
<dbReference type="Proteomes" id="UP000339690">
    <property type="component" value="Chromosome"/>
</dbReference>
<reference evidence="1 2" key="1">
    <citation type="submission" date="2019-11" db="EMBL/GenBank/DDBJ databases">
        <title>Gracilibacillus salitolerans sp. nov., a moderate halophile isolated from a saline soil in northwest China.</title>
        <authorList>
            <person name="Gan L."/>
        </authorList>
    </citation>
    <scope>NUCLEOTIDE SEQUENCE [LARGE SCALE GENOMIC DNA]</scope>
    <source>
        <strain evidence="1 2">SCU50</strain>
    </source>
</reference>
<proteinExistence type="predicted"/>
<evidence type="ECO:0000313" key="2">
    <source>
        <dbReference type="Proteomes" id="UP000339690"/>
    </source>
</evidence>
<sequence length="63" mass="7398">METNALFYKIQKRIVSTEDYIKWSYTLLESNVSSPSLNIISSLSSDENIFEVEDYFKRALKEL</sequence>
<dbReference type="RefSeq" id="WP_153791032.1">
    <property type="nucleotide sequence ID" value="NZ_CP045915.1"/>
</dbReference>
<evidence type="ECO:0000313" key="1">
    <source>
        <dbReference type="EMBL" id="QGH34158.1"/>
    </source>
</evidence>
<accession>A0A5Q2TLK7</accession>
<keyword evidence="2" id="KW-1185">Reference proteome</keyword>
<organism evidence="1 2">
    <name type="scientific">Gracilibacillus salitolerans</name>
    <dbReference type="NCBI Taxonomy" id="2663022"/>
    <lineage>
        <taxon>Bacteria</taxon>
        <taxon>Bacillati</taxon>
        <taxon>Bacillota</taxon>
        <taxon>Bacilli</taxon>
        <taxon>Bacillales</taxon>
        <taxon>Bacillaceae</taxon>
        <taxon>Gracilibacillus</taxon>
    </lineage>
</organism>
<dbReference type="AlphaFoldDB" id="A0A5Q2TLK7"/>
<dbReference type="EMBL" id="CP045915">
    <property type="protein sequence ID" value="QGH34158.1"/>
    <property type="molecule type" value="Genomic_DNA"/>
</dbReference>
<dbReference type="KEGG" id="grc:GI584_09045"/>
<gene>
    <name evidence="1" type="ORF">GI584_09045</name>
</gene>
<protein>
    <submittedName>
        <fullName evidence="1">Uncharacterized protein</fullName>
    </submittedName>
</protein>